<proteinExistence type="predicted"/>
<evidence type="ECO:0000313" key="1">
    <source>
        <dbReference type="EMBL" id="EEG56751.1"/>
    </source>
</evidence>
<name>C0CVX2_9FIRM</name>
<sequence>MDIVEKSNIFYKSKIMLLTLQKYNDIFHLYKYIKCDETH</sequence>
<keyword evidence="2" id="KW-1185">Reference proteome</keyword>
<protein>
    <submittedName>
        <fullName evidence="1">Uncharacterized protein</fullName>
    </submittedName>
</protein>
<evidence type="ECO:0000313" key="2">
    <source>
        <dbReference type="Proteomes" id="UP000004756"/>
    </source>
</evidence>
<comment type="caution">
    <text evidence="1">The sequence shown here is derived from an EMBL/GenBank/DDBJ whole genome shotgun (WGS) entry which is preliminary data.</text>
</comment>
<dbReference type="AlphaFoldDB" id="C0CVX2"/>
<dbReference type="Proteomes" id="UP000004756">
    <property type="component" value="Unassembled WGS sequence"/>
</dbReference>
<dbReference type="HOGENOM" id="CLU_3307058_0_0_9"/>
<reference evidence="1 2" key="1">
    <citation type="submission" date="2009-02" db="EMBL/GenBank/DDBJ databases">
        <title>Draft genome sequence of Clostridium asparagiforme (DSM 15981).</title>
        <authorList>
            <person name="Sudarsanam P."/>
            <person name="Ley R."/>
            <person name="Guruge J."/>
            <person name="Turnbaugh P.J."/>
            <person name="Mahowald M."/>
            <person name="Liep D."/>
            <person name="Gordon J."/>
        </authorList>
    </citation>
    <scope>NUCLEOTIDE SEQUENCE [LARGE SCALE GENOMIC DNA]</scope>
    <source>
        <strain evidence="1 2">DSM 15981</strain>
    </source>
</reference>
<organism evidence="1 2">
    <name type="scientific">[Clostridium] asparagiforme DSM 15981</name>
    <dbReference type="NCBI Taxonomy" id="518636"/>
    <lineage>
        <taxon>Bacteria</taxon>
        <taxon>Bacillati</taxon>
        <taxon>Bacillota</taxon>
        <taxon>Clostridia</taxon>
        <taxon>Lachnospirales</taxon>
        <taxon>Lachnospiraceae</taxon>
        <taxon>Enterocloster</taxon>
    </lineage>
</organism>
<gene>
    <name evidence="1" type="ORF">CLOSTASPAR_01126</name>
</gene>
<dbReference type="EMBL" id="ACCJ01000051">
    <property type="protein sequence ID" value="EEG56751.1"/>
    <property type="molecule type" value="Genomic_DNA"/>
</dbReference>
<accession>C0CVX2</accession>